<protein>
    <submittedName>
        <fullName evidence="2">Uncharacterized protein</fullName>
    </submittedName>
</protein>
<sequence>MIRSSPSKAFVGCKVLQENLSSCYCHQGLSGFLRGLRCTWKHGRQPTGSALARTTSACPSGPGNGEQSRWGQRYEANHSRLDFVSPELEHTETKASHLEGKMPSSEEAGAPLSASRTPSSELLYLTVPPALCMAVAYEYVAICSSSFSSSSSSPSSCSSSQPWPF</sequence>
<name>A0A7J8J0A4_MOLMO</name>
<evidence type="ECO:0000256" key="1">
    <source>
        <dbReference type="SAM" id="MobiDB-lite"/>
    </source>
</evidence>
<dbReference type="Proteomes" id="UP000550707">
    <property type="component" value="Unassembled WGS sequence"/>
</dbReference>
<dbReference type="InParanoid" id="A0A7J8J0A4"/>
<evidence type="ECO:0000313" key="2">
    <source>
        <dbReference type="EMBL" id="KAF6489900.1"/>
    </source>
</evidence>
<gene>
    <name evidence="2" type="ORF">HJG59_010297</name>
</gene>
<organism evidence="2 3">
    <name type="scientific">Molossus molossus</name>
    <name type="common">Pallas' mastiff bat</name>
    <name type="synonym">Vespertilio molossus</name>
    <dbReference type="NCBI Taxonomy" id="27622"/>
    <lineage>
        <taxon>Eukaryota</taxon>
        <taxon>Metazoa</taxon>
        <taxon>Chordata</taxon>
        <taxon>Craniata</taxon>
        <taxon>Vertebrata</taxon>
        <taxon>Euteleostomi</taxon>
        <taxon>Mammalia</taxon>
        <taxon>Eutheria</taxon>
        <taxon>Laurasiatheria</taxon>
        <taxon>Chiroptera</taxon>
        <taxon>Yangochiroptera</taxon>
        <taxon>Molossidae</taxon>
        <taxon>Molossus</taxon>
    </lineage>
</organism>
<feature type="region of interest" description="Disordered" evidence="1">
    <location>
        <begin position="146"/>
        <end position="165"/>
    </location>
</feature>
<dbReference type="AlphaFoldDB" id="A0A7J8J0A4"/>
<evidence type="ECO:0000313" key="3">
    <source>
        <dbReference type="Proteomes" id="UP000550707"/>
    </source>
</evidence>
<feature type="compositionally biased region" description="Basic and acidic residues" evidence="1">
    <location>
        <begin position="85"/>
        <end position="100"/>
    </location>
</feature>
<accession>A0A7J8J0A4</accession>
<dbReference type="EMBL" id="JACASF010000003">
    <property type="protein sequence ID" value="KAF6489900.1"/>
    <property type="molecule type" value="Genomic_DNA"/>
</dbReference>
<feature type="region of interest" description="Disordered" evidence="1">
    <location>
        <begin position="47"/>
        <end position="71"/>
    </location>
</feature>
<comment type="caution">
    <text evidence="2">The sequence shown here is derived from an EMBL/GenBank/DDBJ whole genome shotgun (WGS) entry which is preliminary data.</text>
</comment>
<keyword evidence="3" id="KW-1185">Reference proteome</keyword>
<feature type="region of interest" description="Disordered" evidence="1">
    <location>
        <begin position="85"/>
        <end position="114"/>
    </location>
</feature>
<feature type="compositionally biased region" description="Polar residues" evidence="1">
    <location>
        <begin position="47"/>
        <end position="58"/>
    </location>
</feature>
<proteinExistence type="predicted"/>
<reference evidence="2 3" key="1">
    <citation type="journal article" date="2020" name="Nature">
        <title>Six reference-quality genomes reveal evolution of bat adaptations.</title>
        <authorList>
            <person name="Jebb D."/>
            <person name="Huang Z."/>
            <person name="Pippel M."/>
            <person name="Hughes G.M."/>
            <person name="Lavrichenko K."/>
            <person name="Devanna P."/>
            <person name="Winkler S."/>
            <person name="Jermiin L.S."/>
            <person name="Skirmuntt E.C."/>
            <person name="Katzourakis A."/>
            <person name="Burkitt-Gray L."/>
            <person name="Ray D.A."/>
            <person name="Sullivan K.A.M."/>
            <person name="Roscito J.G."/>
            <person name="Kirilenko B.M."/>
            <person name="Davalos L.M."/>
            <person name="Corthals A.P."/>
            <person name="Power M.L."/>
            <person name="Jones G."/>
            <person name="Ransome R.D."/>
            <person name="Dechmann D.K.N."/>
            <person name="Locatelli A.G."/>
            <person name="Puechmaille S.J."/>
            <person name="Fedrigo O."/>
            <person name="Jarvis E.D."/>
            <person name="Hiller M."/>
            <person name="Vernes S.C."/>
            <person name="Myers E.W."/>
            <person name="Teeling E.C."/>
        </authorList>
    </citation>
    <scope>NUCLEOTIDE SEQUENCE [LARGE SCALE GENOMIC DNA]</scope>
    <source>
        <strain evidence="2">MMolMol1</strain>
        <tissue evidence="2">Muscle</tissue>
    </source>
</reference>